<evidence type="ECO:0000313" key="5">
    <source>
        <dbReference type="Proteomes" id="UP000249341"/>
    </source>
</evidence>
<protein>
    <submittedName>
        <fullName evidence="4">MarR family transcriptional regulator with acetyltransferase activity</fullName>
    </submittedName>
</protein>
<gene>
    <name evidence="4" type="ORF">B0I29_115111</name>
</gene>
<accession>A0A327Z5E5</accession>
<dbReference type="InterPro" id="IPR000182">
    <property type="entry name" value="GNAT_dom"/>
</dbReference>
<dbReference type="PANTHER" id="PTHR43877">
    <property type="entry name" value="AMINOALKYLPHOSPHONATE N-ACETYLTRANSFERASE-RELATED-RELATED"/>
    <property type="match status" value="1"/>
</dbReference>
<comment type="caution">
    <text evidence="4">The sequence shown here is derived from an EMBL/GenBank/DDBJ whole genome shotgun (WGS) entry which is preliminary data.</text>
</comment>
<proteinExistence type="predicted"/>
<dbReference type="SUPFAM" id="SSF55729">
    <property type="entry name" value="Acyl-CoA N-acyltransferases (Nat)"/>
    <property type="match status" value="1"/>
</dbReference>
<dbReference type="InterPro" id="IPR000835">
    <property type="entry name" value="HTH_MarR-typ"/>
</dbReference>
<dbReference type="Gene3D" id="3.40.630.30">
    <property type="match status" value="1"/>
</dbReference>
<reference evidence="4 5" key="1">
    <citation type="submission" date="2018-06" db="EMBL/GenBank/DDBJ databases">
        <title>Genomic Encyclopedia of Type Strains, Phase III (KMG-III): the genomes of soil and plant-associated and newly described type strains.</title>
        <authorList>
            <person name="Whitman W."/>
        </authorList>
    </citation>
    <scope>NUCLEOTIDE SEQUENCE [LARGE SCALE GENOMIC DNA]</scope>
    <source>
        <strain evidence="4 5">CGMCC 4.7090</strain>
    </source>
</reference>
<name>A0A327Z5E5_9ACTN</name>
<evidence type="ECO:0000256" key="1">
    <source>
        <dbReference type="ARBA" id="ARBA00022679"/>
    </source>
</evidence>
<dbReference type="PROSITE" id="PS51186">
    <property type="entry name" value="GNAT"/>
    <property type="match status" value="1"/>
</dbReference>
<dbReference type="PANTHER" id="PTHR43877:SF2">
    <property type="entry name" value="AMINOALKYLPHOSPHONATE N-ACETYLTRANSFERASE-RELATED"/>
    <property type="match status" value="1"/>
</dbReference>
<keyword evidence="2" id="KW-0012">Acyltransferase</keyword>
<dbReference type="RefSeq" id="WP_111652221.1">
    <property type="nucleotide sequence ID" value="NZ_JACHWI010000010.1"/>
</dbReference>
<dbReference type="GO" id="GO:0003700">
    <property type="term" value="F:DNA-binding transcription factor activity"/>
    <property type="evidence" value="ECO:0007669"/>
    <property type="project" value="InterPro"/>
</dbReference>
<dbReference type="EMBL" id="QLMJ01000015">
    <property type="protein sequence ID" value="RAK31305.1"/>
    <property type="molecule type" value="Genomic_DNA"/>
</dbReference>
<evidence type="ECO:0000256" key="2">
    <source>
        <dbReference type="ARBA" id="ARBA00023315"/>
    </source>
</evidence>
<dbReference type="InterPro" id="IPR036390">
    <property type="entry name" value="WH_DNA-bd_sf"/>
</dbReference>
<keyword evidence="1 4" id="KW-0808">Transferase</keyword>
<dbReference type="InterPro" id="IPR036388">
    <property type="entry name" value="WH-like_DNA-bd_sf"/>
</dbReference>
<dbReference type="OrthoDB" id="70840at2"/>
<dbReference type="AlphaFoldDB" id="A0A327Z5E5"/>
<dbReference type="SMART" id="SM00347">
    <property type="entry name" value="HTH_MARR"/>
    <property type="match status" value="1"/>
</dbReference>
<evidence type="ECO:0000313" key="4">
    <source>
        <dbReference type="EMBL" id="RAK31305.1"/>
    </source>
</evidence>
<dbReference type="Pfam" id="PF00583">
    <property type="entry name" value="Acetyltransf_1"/>
    <property type="match status" value="1"/>
</dbReference>
<dbReference type="Gene3D" id="1.10.10.10">
    <property type="entry name" value="Winged helix-like DNA-binding domain superfamily/Winged helix DNA-binding domain"/>
    <property type="match status" value="1"/>
</dbReference>
<dbReference type="Pfam" id="PF12802">
    <property type="entry name" value="MarR_2"/>
    <property type="match status" value="1"/>
</dbReference>
<dbReference type="SUPFAM" id="SSF46785">
    <property type="entry name" value="Winged helix' DNA-binding domain"/>
    <property type="match status" value="1"/>
</dbReference>
<dbReference type="InterPro" id="IPR016181">
    <property type="entry name" value="Acyl_CoA_acyltransferase"/>
</dbReference>
<keyword evidence="5" id="KW-1185">Reference proteome</keyword>
<feature type="domain" description="N-acetyltransferase" evidence="3">
    <location>
        <begin position="135"/>
        <end position="287"/>
    </location>
</feature>
<organism evidence="4 5">
    <name type="scientific">Actinoplanes lutulentus</name>
    <dbReference type="NCBI Taxonomy" id="1287878"/>
    <lineage>
        <taxon>Bacteria</taxon>
        <taxon>Bacillati</taxon>
        <taxon>Actinomycetota</taxon>
        <taxon>Actinomycetes</taxon>
        <taxon>Micromonosporales</taxon>
        <taxon>Micromonosporaceae</taxon>
        <taxon>Actinoplanes</taxon>
    </lineage>
</organism>
<evidence type="ECO:0000259" key="3">
    <source>
        <dbReference type="PROSITE" id="PS51186"/>
    </source>
</evidence>
<dbReference type="GO" id="GO:0016747">
    <property type="term" value="F:acyltransferase activity, transferring groups other than amino-acyl groups"/>
    <property type="evidence" value="ECO:0007669"/>
    <property type="project" value="InterPro"/>
</dbReference>
<dbReference type="InterPro" id="IPR050832">
    <property type="entry name" value="Bact_Acetyltransf"/>
</dbReference>
<sequence length="287" mass="32102">MEADQIERVRDFNRYYTGRLGLLTDNYLGQDRPLGQARLLFEIGDGCDLRDLRARLALDSGYLSRLLRGLEDQGLVTVDVHPGDGRVRVARLTDAGHRERAELDDRSRDRIAGLLHGLTRDQRDQLIAAQNQVRRLLRLATVGIEHVPAAAEPARDCLRRYAAELDDRFPEGYDAANLTPPAEMTGEQLLAYEDGRPVGCGLWTHLETDVAEIRHLWIAPEARGLGLGRLLLQHLEDGASTDGVTTVRLGTHTALTEAISLYRRSGYHEIANYSESPYNQLAFEKAL</sequence>
<dbReference type="Proteomes" id="UP000249341">
    <property type="component" value="Unassembled WGS sequence"/>
</dbReference>